<dbReference type="OrthoDB" id="4726223at2"/>
<evidence type="ECO:0000313" key="3">
    <source>
        <dbReference type="Proteomes" id="UP000051677"/>
    </source>
</evidence>
<dbReference type="Pfam" id="PF00934">
    <property type="entry name" value="PE"/>
    <property type="match status" value="1"/>
</dbReference>
<feature type="domain" description="PE" evidence="1">
    <location>
        <begin position="4"/>
        <end position="94"/>
    </location>
</feature>
<proteinExistence type="predicted"/>
<dbReference type="AlphaFoldDB" id="A0A0Q2RRV0"/>
<organism evidence="2 3">
    <name type="scientific">Mycobacterium gordonae</name>
    <dbReference type="NCBI Taxonomy" id="1778"/>
    <lineage>
        <taxon>Bacteria</taxon>
        <taxon>Bacillati</taxon>
        <taxon>Actinomycetota</taxon>
        <taxon>Actinomycetes</taxon>
        <taxon>Mycobacteriales</taxon>
        <taxon>Mycobacteriaceae</taxon>
        <taxon>Mycobacterium</taxon>
    </lineage>
</organism>
<accession>A0A0Q2RRV0</accession>
<dbReference type="InterPro" id="IPR000084">
    <property type="entry name" value="PE-PGRS_N"/>
</dbReference>
<evidence type="ECO:0000313" key="2">
    <source>
        <dbReference type="EMBL" id="KQH77947.1"/>
    </source>
</evidence>
<dbReference type="Gene3D" id="1.10.287.850">
    <property type="entry name" value="HP0062-like domain"/>
    <property type="match status" value="1"/>
</dbReference>
<protein>
    <recommendedName>
        <fullName evidence="1">PE domain-containing protein</fullName>
    </recommendedName>
</protein>
<dbReference type="RefSeq" id="WP_055579172.1">
    <property type="nucleotide sequence ID" value="NZ_LKTM01000267.1"/>
</dbReference>
<name>A0A0Q2RRV0_MYCGO</name>
<evidence type="ECO:0000259" key="1">
    <source>
        <dbReference type="Pfam" id="PF00934"/>
    </source>
</evidence>
<reference evidence="2 3" key="1">
    <citation type="submission" date="2015-10" db="EMBL/GenBank/DDBJ databases">
        <title>Mycobacterium gordonae draft genome assembly.</title>
        <authorList>
            <person name="Ustinova V."/>
            <person name="Smirnova T."/>
            <person name="Blagodatskikh K."/>
            <person name="Varlamov D."/>
            <person name="Larionova E."/>
            <person name="Chernousova L."/>
        </authorList>
    </citation>
    <scope>NUCLEOTIDE SEQUENCE [LARGE SCALE GENOMIC DNA]</scope>
    <source>
        <strain evidence="2 3">CTRI 14-8773</strain>
    </source>
</reference>
<sequence length="264" mass="26681">MSQLIVVPELLKTASGCLETMGDGLRTANAAAAARTTAIAAPALDEISTAIAALLGKHGRQFQALSAQTAAYHDTFVNLLNGGAAQYLSAEFANVQRTLAHAGTLGAAEASPLDTFISLTTVSQSSNYGPLQVSSSFGLGGLYQSAILNGPLGQVGAFSLSAAPIIPADLNSVGGFAANVTGTVNTAFGPVTWMSAGGNLFVSPTGVFTGSLNGPTPLGPVAITVNGTVPTVTGGSITALGWEFYYQGNQFGFVPRFLQPLGVI</sequence>
<dbReference type="EMBL" id="LKTM01000267">
    <property type="protein sequence ID" value="KQH77947.1"/>
    <property type="molecule type" value="Genomic_DNA"/>
</dbReference>
<dbReference type="SUPFAM" id="SSF140459">
    <property type="entry name" value="PE/PPE dimer-like"/>
    <property type="match status" value="1"/>
</dbReference>
<gene>
    <name evidence="2" type="ORF">AO501_00820</name>
</gene>
<dbReference type="Proteomes" id="UP000051677">
    <property type="component" value="Unassembled WGS sequence"/>
</dbReference>
<comment type="caution">
    <text evidence="2">The sequence shown here is derived from an EMBL/GenBank/DDBJ whole genome shotgun (WGS) entry which is preliminary data.</text>
</comment>
<dbReference type="InterPro" id="IPR038332">
    <property type="entry name" value="PPE_sf"/>
</dbReference>